<evidence type="ECO:0000313" key="2">
    <source>
        <dbReference type="Proteomes" id="UP000324897"/>
    </source>
</evidence>
<dbReference type="OrthoDB" id="785739at2759"/>
<dbReference type="Proteomes" id="UP000324897">
    <property type="component" value="Unassembled WGS sequence"/>
</dbReference>
<dbReference type="AlphaFoldDB" id="A0A5J9SCX5"/>
<evidence type="ECO:0000313" key="1">
    <source>
        <dbReference type="EMBL" id="TVT97157.1"/>
    </source>
</evidence>
<feature type="non-terminal residue" evidence="1">
    <location>
        <position position="1"/>
    </location>
</feature>
<comment type="caution">
    <text evidence="1">The sequence shown here is derived from an EMBL/GenBank/DDBJ whole genome shotgun (WGS) entry which is preliminary data.</text>
</comment>
<sequence>MALEAERAQRPYPAVSARDISAWAALVVLATDKNRPVDPRVWGDEKRMKRELWPGGQDRGRSPWCGRRESSMRHRGYVCC</sequence>
<protein>
    <submittedName>
        <fullName evidence="1">Uncharacterized protein</fullName>
    </submittedName>
</protein>
<proteinExistence type="predicted"/>
<keyword evidence="2" id="KW-1185">Reference proteome</keyword>
<organism evidence="1 2">
    <name type="scientific">Eragrostis curvula</name>
    <name type="common">weeping love grass</name>
    <dbReference type="NCBI Taxonomy" id="38414"/>
    <lineage>
        <taxon>Eukaryota</taxon>
        <taxon>Viridiplantae</taxon>
        <taxon>Streptophyta</taxon>
        <taxon>Embryophyta</taxon>
        <taxon>Tracheophyta</taxon>
        <taxon>Spermatophyta</taxon>
        <taxon>Magnoliopsida</taxon>
        <taxon>Liliopsida</taxon>
        <taxon>Poales</taxon>
        <taxon>Poaceae</taxon>
        <taxon>PACMAD clade</taxon>
        <taxon>Chloridoideae</taxon>
        <taxon>Eragrostideae</taxon>
        <taxon>Eragrostidinae</taxon>
        <taxon>Eragrostis</taxon>
    </lineage>
</organism>
<reference evidence="1 2" key="1">
    <citation type="journal article" date="2019" name="Sci. Rep.">
        <title>A high-quality genome of Eragrostis curvula grass provides insights into Poaceae evolution and supports new strategies to enhance forage quality.</title>
        <authorList>
            <person name="Carballo J."/>
            <person name="Santos B.A.C.M."/>
            <person name="Zappacosta D."/>
            <person name="Garbus I."/>
            <person name="Selva J.P."/>
            <person name="Gallo C.A."/>
            <person name="Diaz A."/>
            <person name="Albertini E."/>
            <person name="Caccamo M."/>
            <person name="Echenique V."/>
        </authorList>
    </citation>
    <scope>NUCLEOTIDE SEQUENCE [LARGE SCALE GENOMIC DNA]</scope>
    <source>
        <strain evidence="2">cv. Victoria</strain>
        <tissue evidence="1">Leaf</tissue>
    </source>
</reference>
<name>A0A5J9SCX5_9POAL</name>
<dbReference type="EMBL" id="RWGY01001061">
    <property type="protein sequence ID" value="TVT97157.1"/>
    <property type="molecule type" value="Genomic_DNA"/>
</dbReference>
<accession>A0A5J9SCX5</accession>
<gene>
    <name evidence="1" type="ORF">EJB05_57609</name>
</gene>
<dbReference type="Gramene" id="TVT97157">
    <property type="protein sequence ID" value="TVT97157"/>
    <property type="gene ID" value="EJB05_57609"/>
</dbReference>